<gene>
    <name evidence="2" type="ORF">PCOR1329_LOCUS82325</name>
</gene>
<proteinExistence type="predicted"/>
<evidence type="ECO:0000256" key="1">
    <source>
        <dbReference type="SAM" id="MobiDB-lite"/>
    </source>
</evidence>
<accession>A0ABN9Y3Z5</accession>
<organism evidence="2 3">
    <name type="scientific">Prorocentrum cordatum</name>
    <dbReference type="NCBI Taxonomy" id="2364126"/>
    <lineage>
        <taxon>Eukaryota</taxon>
        <taxon>Sar</taxon>
        <taxon>Alveolata</taxon>
        <taxon>Dinophyceae</taxon>
        <taxon>Prorocentrales</taxon>
        <taxon>Prorocentraceae</taxon>
        <taxon>Prorocentrum</taxon>
    </lineage>
</organism>
<dbReference type="Proteomes" id="UP001189429">
    <property type="component" value="Unassembled WGS sequence"/>
</dbReference>
<reference evidence="2" key="1">
    <citation type="submission" date="2023-10" db="EMBL/GenBank/DDBJ databases">
        <authorList>
            <person name="Chen Y."/>
            <person name="Shah S."/>
            <person name="Dougan E. K."/>
            <person name="Thang M."/>
            <person name="Chan C."/>
        </authorList>
    </citation>
    <scope>NUCLEOTIDE SEQUENCE [LARGE SCALE GENOMIC DNA]</scope>
</reference>
<sequence length="562" mass="59854">MLLSKDPGARAVPPKQLLERFARVEAGDWAPLLAPPGRRRSGGDRGRPPAGSDEELSQRCARAHALVQQGEVSAARQVLTANTIAPGTEATLAELRGPARRLAEPRGPLREDLAAVAPEPSWLESDKLQRNLRGCRRGAAPGPHFGIGVNMGKTKVCNAAGAGPPDVRDLGTEQDRVWVGDTAAPPHEQGAGFLVTPVGHAAFVCHHMRPLLADHRVLLHRLCQVGDLQTAWLLLSMCANPRANFYWRAMAPKRTRSSSRQPTTSTWKKAVTDLLGAPEDELATRERGREVAQLPLCLGALGLRCAVRMAPAASWASWADCLLMLQERAPAFAADTCRALYAGASGLPPGLRQAAEARVFTVLPTSEPMRVPPAELRVLLLRCLRLDVQFAAGACSGGESGGEPFLRDLNVNGVGAGDGRRLEVIASGAPLWGGAQLAVDAALVWPLGRGGAAHPRAADEGGAWLREARGRKQIACPELLGARRCGLLVLGLEAVGRRSQEALQFVRLLADCKARPAPELLRASAKAAWIQLWTGLASEAAQRAFAASLLHLPLDHALADAR</sequence>
<comment type="caution">
    <text evidence="2">The sequence shown here is derived from an EMBL/GenBank/DDBJ whole genome shotgun (WGS) entry which is preliminary data.</text>
</comment>
<evidence type="ECO:0000313" key="3">
    <source>
        <dbReference type="Proteomes" id="UP001189429"/>
    </source>
</evidence>
<evidence type="ECO:0000313" key="2">
    <source>
        <dbReference type="EMBL" id="CAK0907245.1"/>
    </source>
</evidence>
<dbReference type="EMBL" id="CAUYUJ010021827">
    <property type="protein sequence ID" value="CAK0907245.1"/>
    <property type="molecule type" value="Genomic_DNA"/>
</dbReference>
<name>A0ABN9Y3Z5_9DINO</name>
<protein>
    <submittedName>
        <fullName evidence="2">Uncharacterized protein</fullName>
    </submittedName>
</protein>
<keyword evidence="3" id="KW-1185">Reference proteome</keyword>
<feature type="region of interest" description="Disordered" evidence="1">
    <location>
        <begin position="29"/>
        <end position="55"/>
    </location>
</feature>